<comment type="caution">
    <text evidence="3">The sequence shown here is derived from an EMBL/GenBank/DDBJ whole genome shotgun (WGS) entry which is preliminary data.</text>
</comment>
<organism evidence="3 4">
    <name type="scientific">Microcoleus anatoxicus PTRS2</name>
    <dbReference type="NCBI Taxonomy" id="2705321"/>
    <lineage>
        <taxon>Bacteria</taxon>
        <taxon>Bacillati</taxon>
        <taxon>Cyanobacteriota</taxon>
        <taxon>Cyanophyceae</taxon>
        <taxon>Oscillatoriophycideae</taxon>
        <taxon>Oscillatoriales</taxon>
        <taxon>Microcoleaceae</taxon>
        <taxon>Microcoleus</taxon>
        <taxon>Microcoleus anatoxicus</taxon>
    </lineage>
</organism>
<evidence type="ECO:0000259" key="2">
    <source>
        <dbReference type="SMART" id="SM00930"/>
    </source>
</evidence>
<accession>A0ABU8YQD8</accession>
<dbReference type="InterPro" id="IPR018449">
    <property type="entry name" value="NIL_domain"/>
</dbReference>
<name>A0ABU8YQD8_9CYAN</name>
<dbReference type="Pfam" id="PF09383">
    <property type="entry name" value="NIL"/>
    <property type="match status" value="1"/>
</dbReference>
<dbReference type="EMBL" id="JBBLXS010000233">
    <property type="protein sequence ID" value="MEK0186583.1"/>
    <property type="molecule type" value="Genomic_DNA"/>
</dbReference>
<dbReference type="RefSeq" id="WP_340523541.1">
    <property type="nucleotide sequence ID" value="NZ_JBBLXS010000233.1"/>
</dbReference>
<proteinExistence type="predicted"/>
<evidence type="ECO:0000313" key="4">
    <source>
        <dbReference type="Proteomes" id="UP001384579"/>
    </source>
</evidence>
<dbReference type="Gene3D" id="3.30.70.260">
    <property type="match status" value="1"/>
</dbReference>
<evidence type="ECO:0000256" key="1">
    <source>
        <dbReference type="SAM" id="MobiDB-lite"/>
    </source>
</evidence>
<feature type="region of interest" description="Disordered" evidence="1">
    <location>
        <begin position="1"/>
        <end position="39"/>
    </location>
</feature>
<reference evidence="3 4" key="1">
    <citation type="journal article" date="2020" name="Harmful Algae">
        <title>Molecular and morphological characterization of a novel dihydroanatoxin-a producing Microcoleus species (cyanobacteria) from the Russian River, California, USA.</title>
        <authorList>
            <person name="Conklin K.Y."/>
            <person name="Stancheva R."/>
            <person name="Otten T.G."/>
            <person name="Fadness R."/>
            <person name="Boyer G.L."/>
            <person name="Read B."/>
            <person name="Zhang X."/>
            <person name="Sheath R.G."/>
        </authorList>
    </citation>
    <scope>NUCLEOTIDE SEQUENCE [LARGE SCALE GENOMIC DNA]</scope>
    <source>
        <strain evidence="3 4">PTRS2</strain>
    </source>
</reference>
<gene>
    <name evidence="3" type="ORF">WMG39_17250</name>
</gene>
<protein>
    <submittedName>
        <fullName evidence="3">NIL domain-containing protein</fullName>
    </submittedName>
</protein>
<dbReference type="InterPro" id="IPR045865">
    <property type="entry name" value="ACT-like_dom_sf"/>
</dbReference>
<feature type="compositionally biased region" description="Polar residues" evidence="1">
    <location>
        <begin position="1"/>
        <end position="10"/>
    </location>
</feature>
<feature type="compositionally biased region" description="Basic and acidic residues" evidence="1">
    <location>
        <begin position="15"/>
        <end position="32"/>
    </location>
</feature>
<evidence type="ECO:0000313" key="3">
    <source>
        <dbReference type="EMBL" id="MEK0186583.1"/>
    </source>
</evidence>
<keyword evidence="4" id="KW-1185">Reference proteome</keyword>
<dbReference type="SMART" id="SM00930">
    <property type="entry name" value="NIL"/>
    <property type="match status" value="1"/>
</dbReference>
<feature type="domain" description="NIL" evidence="2">
    <location>
        <begin position="36"/>
        <end position="110"/>
    </location>
</feature>
<dbReference type="Proteomes" id="UP001384579">
    <property type="component" value="Unassembled WGS sequence"/>
</dbReference>
<dbReference type="SUPFAM" id="SSF55021">
    <property type="entry name" value="ACT-like"/>
    <property type="match status" value="1"/>
</dbReference>
<sequence length="119" mass="13645">MLDQNSNESQFEPIDNFHKTQDSDIPKSESGDTRPTQTRIRIRVPKEYHQEPVISNLISEYGLKVNFNAAFLGVKNSDDGWFDLELNGTAKQIESALIYLNDLDVEIWSNSNNPVEESW</sequence>